<dbReference type="GO" id="GO:0004150">
    <property type="term" value="F:dihydroneopterin aldolase activity"/>
    <property type="evidence" value="ECO:0007669"/>
    <property type="project" value="UniProtKB-UniRule"/>
</dbReference>
<sequence>MSETIRKPTQTLRPAVAIEPGPLASMLRRVFVRDLVMMCSIGVHAHEHENKQRVRLNLDLDALETAEPIDDDLRNVVCYDEIISAVRRVVDAGHVRLIETLAERIAGLCLADPRIRTARVQIEKLDVYDDVASVGVAIVRHNS</sequence>
<evidence type="ECO:0000256" key="3">
    <source>
        <dbReference type="ARBA" id="ARBA00005708"/>
    </source>
</evidence>
<dbReference type="InterPro" id="IPR043133">
    <property type="entry name" value="GTP-CH-I_C/QueF"/>
</dbReference>
<gene>
    <name evidence="8" type="ORF">GCM10011611_59870</name>
</gene>
<accession>A0A8J3E6K6</accession>
<dbReference type="InterPro" id="IPR006157">
    <property type="entry name" value="FolB_dom"/>
</dbReference>
<dbReference type="PANTHER" id="PTHR42844:SF1">
    <property type="entry name" value="DIHYDRONEOPTERIN ALDOLASE 1-RELATED"/>
    <property type="match status" value="1"/>
</dbReference>
<reference evidence="8" key="2">
    <citation type="submission" date="2020-09" db="EMBL/GenBank/DDBJ databases">
        <authorList>
            <person name="Sun Q."/>
            <person name="Zhou Y."/>
        </authorList>
    </citation>
    <scope>NUCLEOTIDE SEQUENCE</scope>
    <source>
        <strain evidence="8">CGMCC 1.15725</strain>
    </source>
</reference>
<dbReference type="NCBIfam" id="TIGR00526">
    <property type="entry name" value="folB_dom"/>
    <property type="match status" value="1"/>
</dbReference>
<dbReference type="GO" id="GO:0005737">
    <property type="term" value="C:cytoplasm"/>
    <property type="evidence" value="ECO:0007669"/>
    <property type="project" value="TreeGrafter"/>
</dbReference>
<dbReference type="Gene3D" id="3.30.1130.10">
    <property type="match status" value="1"/>
</dbReference>
<evidence type="ECO:0000256" key="4">
    <source>
        <dbReference type="ARBA" id="ARBA00022909"/>
    </source>
</evidence>
<keyword evidence="5 6" id="KW-0456">Lyase</keyword>
<dbReference type="EMBL" id="BMJQ01000022">
    <property type="protein sequence ID" value="GGF45481.1"/>
    <property type="molecule type" value="Genomic_DNA"/>
</dbReference>
<dbReference type="NCBIfam" id="TIGR00525">
    <property type="entry name" value="folB"/>
    <property type="match status" value="1"/>
</dbReference>
<comment type="function">
    <text evidence="6">Catalyzes the conversion of 7,8-dihydroneopterin to 6-hydroxymethyl-7,8-dihydropterin.</text>
</comment>
<keyword evidence="4 6" id="KW-0289">Folate biosynthesis</keyword>
<dbReference type="SUPFAM" id="SSF55620">
    <property type="entry name" value="Tetrahydrobiopterin biosynthesis enzymes-like"/>
    <property type="match status" value="1"/>
</dbReference>
<evidence type="ECO:0000256" key="1">
    <source>
        <dbReference type="ARBA" id="ARBA00001353"/>
    </source>
</evidence>
<comment type="similarity">
    <text evidence="3 6">Belongs to the DHNA family.</text>
</comment>
<evidence type="ECO:0000259" key="7">
    <source>
        <dbReference type="SMART" id="SM00905"/>
    </source>
</evidence>
<dbReference type="GO" id="GO:0046656">
    <property type="term" value="P:folic acid biosynthetic process"/>
    <property type="evidence" value="ECO:0007669"/>
    <property type="project" value="UniProtKB-UniRule"/>
</dbReference>
<evidence type="ECO:0000313" key="9">
    <source>
        <dbReference type="Proteomes" id="UP000646365"/>
    </source>
</evidence>
<comment type="catalytic activity">
    <reaction evidence="1 6">
        <text>7,8-dihydroneopterin = 6-hydroxymethyl-7,8-dihydropterin + glycolaldehyde</text>
        <dbReference type="Rhea" id="RHEA:10540"/>
        <dbReference type="ChEBI" id="CHEBI:17001"/>
        <dbReference type="ChEBI" id="CHEBI:17071"/>
        <dbReference type="ChEBI" id="CHEBI:44841"/>
        <dbReference type="EC" id="4.1.2.25"/>
    </reaction>
</comment>
<evidence type="ECO:0000256" key="5">
    <source>
        <dbReference type="ARBA" id="ARBA00023239"/>
    </source>
</evidence>
<dbReference type="UniPathway" id="UPA00077">
    <property type="reaction ID" value="UER00154"/>
</dbReference>
<feature type="domain" description="Dihydroneopterin aldolase/epimerase" evidence="7">
    <location>
        <begin position="30"/>
        <end position="140"/>
    </location>
</feature>
<evidence type="ECO:0000256" key="2">
    <source>
        <dbReference type="ARBA" id="ARBA00005013"/>
    </source>
</evidence>
<evidence type="ECO:0000313" key="8">
    <source>
        <dbReference type="EMBL" id="GGF45481.1"/>
    </source>
</evidence>
<dbReference type="Pfam" id="PF02152">
    <property type="entry name" value="FolB"/>
    <property type="match status" value="1"/>
</dbReference>
<proteinExistence type="inferred from homology"/>
<dbReference type="EC" id="4.1.2.25" evidence="6"/>
<protein>
    <recommendedName>
        <fullName evidence="6">7,8-dihydroneopterin aldolase</fullName>
        <ecNumber evidence="6">4.1.2.25</ecNumber>
    </recommendedName>
</protein>
<dbReference type="InterPro" id="IPR006156">
    <property type="entry name" value="Dihydroneopterin_aldolase"/>
</dbReference>
<name>A0A8J3E6K6_9PROT</name>
<dbReference type="Proteomes" id="UP000646365">
    <property type="component" value="Unassembled WGS sequence"/>
</dbReference>
<dbReference type="AlphaFoldDB" id="A0A8J3E6K6"/>
<comment type="caution">
    <text evidence="8">The sequence shown here is derived from an EMBL/GenBank/DDBJ whole genome shotgun (WGS) entry which is preliminary data.</text>
</comment>
<dbReference type="RefSeq" id="WP_189051863.1">
    <property type="nucleotide sequence ID" value="NZ_BMJQ01000022.1"/>
</dbReference>
<organism evidence="8 9">
    <name type="scientific">Aliidongia dinghuensis</name>
    <dbReference type="NCBI Taxonomy" id="1867774"/>
    <lineage>
        <taxon>Bacteria</taxon>
        <taxon>Pseudomonadati</taxon>
        <taxon>Pseudomonadota</taxon>
        <taxon>Alphaproteobacteria</taxon>
        <taxon>Rhodospirillales</taxon>
        <taxon>Dongiaceae</taxon>
        <taxon>Aliidongia</taxon>
    </lineage>
</organism>
<dbReference type="GO" id="GO:0046654">
    <property type="term" value="P:tetrahydrofolate biosynthetic process"/>
    <property type="evidence" value="ECO:0007669"/>
    <property type="project" value="UniProtKB-UniRule"/>
</dbReference>
<dbReference type="SMART" id="SM00905">
    <property type="entry name" value="FolB"/>
    <property type="match status" value="1"/>
</dbReference>
<reference evidence="8" key="1">
    <citation type="journal article" date="2014" name="Int. J. Syst. Evol. Microbiol.">
        <title>Complete genome sequence of Corynebacterium casei LMG S-19264T (=DSM 44701T), isolated from a smear-ripened cheese.</title>
        <authorList>
            <consortium name="US DOE Joint Genome Institute (JGI-PGF)"/>
            <person name="Walter F."/>
            <person name="Albersmeier A."/>
            <person name="Kalinowski J."/>
            <person name="Ruckert C."/>
        </authorList>
    </citation>
    <scope>NUCLEOTIDE SEQUENCE</scope>
    <source>
        <strain evidence="8">CGMCC 1.15725</strain>
    </source>
</reference>
<comment type="pathway">
    <text evidence="2 6">Cofactor biosynthesis; tetrahydrofolate biosynthesis; 2-amino-4-hydroxy-6-hydroxymethyl-7,8-dihydropteridine diphosphate from 7,8-dihydroneopterin triphosphate: step 3/4.</text>
</comment>
<evidence type="ECO:0000256" key="6">
    <source>
        <dbReference type="RuleBase" id="RU362079"/>
    </source>
</evidence>
<dbReference type="PANTHER" id="PTHR42844">
    <property type="entry name" value="DIHYDRONEOPTERIN ALDOLASE 1-RELATED"/>
    <property type="match status" value="1"/>
</dbReference>
<keyword evidence="9" id="KW-1185">Reference proteome</keyword>